<evidence type="ECO:0000256" key="1">
    <source>
        <dbReference type="ARBA" id="ARBA00007730"/>
    </source>
</evidence>
<evidence type="ECO:0000313" key="3">
    <source>
        <dbReference type="EMBL" id="KAL1523742.1"/>
    </source>
</evidence>
<sequence>MLRVAYGDGEQETWPIPEGTARAALRRRAAPAIALQSPTFAFRGLRAQPIWTPAQAGAPIALFCEELEAAFAGIADEVKRLVSEWCAHPEAAAAWRAQEEGLLDHGRWKKYELWARGQKCAHACESMPLTTALLERHAGRAVMLDAPGCSYVSLMVLGTRVAPHCGPTNHRLRLHLPILLPTDTGQKLGIQVAGTLVPWVQGKVLLFDDSFNHCVSLNSAETPSSSERLINKVRAILVVDLWHPQAEKWFPEQHRRRPCKKQVSHT</sequence>
<reference evidence="3 4" key="1">
    <citation type="journal article" date="2024" name="Science">
        <title>Giant polyketide synthase enzymes in the biosynthesis of giant marine polyether toxins.</title>
        <authorList>
            <person name="Fallon T.R."/>
            <person name="Shende V.V."/>
            <person name="Wierzbicki I.H."/>
            <person name="Pendleton A.L."/>
            <person name="Watervoot N.F."/>
            <person name="Auber R.P."/>
            <person name="Gonzalez D.J."/>
            <person name="Wisecaver J.H."/>
            <person name="Moore B.S."/>
        </authorList>
    </citation>
    <scope>NUCLEOTIDE SEQUENCE [LARGE SCALE GENOMIC DNA]</scope>
    <source>
        <strain evidence="3 4">12B1</strain>
    </source>
</reference>
<evidence type="ECO:0000259" key="2">
    <source>
        <dbReference type="Pfam" id="PF05118"/>
    </source>
</evidence>
<dbReference type="Gene3D" id="2.60.120.330">
    <property type="entry name" value="B-lactam Antibiotic, Isopenicillin N Synthase, Chain"/>
    <property type="match status" value="1"/>
</dbReference>
<comment type="caution">
    <text evidence="3">The sequence shown here is derived from an EMBL/GenBank/DDBJ whole genome shotgun (WGS) entry which is preliminary data.</text>
</comment>
<dbReference type="AlphaFoldDB" id="A0AB34JSG9"/>
<comment type="similarity">
    <text evidence="1">Belongs to the aspartyl/asparaginyl beta-hydroxylase family.</text>
</comment>
<evidence type="ECO:0000313" key="4">
    <source>
        <dbReference type="Proteomes" id="UP001515480"/>
    </source>
</evidence>
<organism evidence="3 4">
    <name type="scientific">Prymnesium parvum</name>
    <name type="common">Toxic golden alga</name>
    <dbReference type="NCBI Taxonomy" id="97485"/>
    <lineage>
        <taxon>Eukaryota</taxon>
        <taxon>Haptista</taxon>
        <taxon>Haptophyta</taxon>
        <taxon>Prymnesiophyceae</taxon>
        <taxon>Prymnesiales</taxon>
        <taxon>Prymnesiaceae</taxon>
        <taxon>Prymnesium</taxon>
    </lineage>
</organism>
<dbReference type="GO" id="GO:0062101">
    <property type="term" value="F:peptidyl-aspartic acid 3-dioxygenase activity"/>
    <property type="evidence" value="ECO:0007669"/>
    <property type="project" value="InterPro"/>
</dbReference>
<dbReference type="GO" id="GO:0005783">
    <property type="term" value="C:endoplasmic reticulum"/>
    <property type="evidence" value="ECO:0007669"/>
    <property type="project" value="TreeGrafter"/>
</dbReference>
<proteinExistence type="inferred from homology"/>
<dbReference type="PANTHER" id="PTHR12366">
    <property type="entry name" value="ASPARTYL/ASPARAGINYL BETA-HYDROXYLASE"/>
    <property type="match status" value="1"/>
</dbReference>
<dbReference type="Pfam" id="PF05118">
    <property type="entry name" value="Asp_Arg_Hydrox"/>
    <property type="match status" value="1"/>
</dbReference>
<dbReference type="PANTHER" id="PTHR12366:SF32">
    <property type="entry name" value="ASPARTATE BETA-HYDROXYLASE ISOFORM X1"/>
    <property type="match status" value="1"/>
</dbReference>
<accession>A0AB34JSG9</accession>
<protein>
    <recommendedName>
        <fullName evidence="2">Aspartyl/asparaginy/proline hydroxylase domain-containing protein</fullName>
    </recommendedName>
</protein>
<dbReference type="InterPro" id="IPR027443">
    <property type="entry name" value="IPNS-like_sf"/>
</dbReference>
<dbReference type="SUPFAM" id="SSF51197">
    <property type="entry name" value="Clavaminate synthase-like"/>
    <property type="match status" value="1"/>
</dbReference>
<keyword evidence="4" id="KW-1185">Reference proteome</keyword>
<gene>
    <name evidence="3" type="ORF">AB1Y20_018670</name>
</gene>
<dbReference type="EMBL" id="JBGBPQ010000005">
    <property type="protein sequence ID" value="KAL1523742.1"/>
    <property type="molecule type" value="Genomic_DNA"/>
</dbReference>
<feature type="domain" description="Aspartyl/asparaginy/proline hydroxylase" evidence="2">
    <location>
        <begin position="70"/>
        <end position="244"/>
    </location>
</feature>
<dbReference type="InterPro" id="IPR039038">
    <property type="entry name" value="ASPH"/>
</dbReference>
<name>A0AB34JSG9_PRYPA</name>
<dbReference type="Proteomes" id="UP001515480">
    <property type="component" value="Unassembled WGS sequence"/>
</dbReference>
<dbReference type="InterPro" id="IPR007803">
    <property type="entry name" value="Asp/Arg/Pro-Hydrxlase"/>
</dbReference>